<dbReference type="PROSITE" id="PS00455">
    <property type="entry name" value="AMP_BINDING"/>
    <property type="match status" value="1"/>
</dbReference>
<keyword evidence="6" id="KW-1003">Cell membrane</keyword>
<feature type="transmembrane region" description="Helical" evidence="20">
    <location>
        <begin position="259"/>
        <end position="282"/>
    </location>
</feature>
<comment type="function">
    <text evidence="17">Acyl-CoA synthetase required for both the import of long chain fatty acids (LCFAs) (C14-C18) and the activation very long chain fatty acids (VLCFAs) (C20-C26) by esterification of the fatty acids into metabolically active CoA-thioesters for subsequent degradation or incorporation into phospholipids. The transport and fatty acyl-CoA synthetase activities are genetically separable and are thus independent activities. Esterifies VLCFAs in the peroxisome matrix. The VLCFAs are actively transported into peroxisomes by a PXA1-PXA2 heterodimeric transporter in the peroxisomal membrane.</text>
</comment>
<evidence type="ECO:0000256" key="15">
    <source>
        <dbReference type="ARBA" id="ARBA00023140"/>
    </source>
</evidence>
<evidence type="ECO:0000256" key="14">
    <source>
        <dbReference type="ARBA" id="ARBA00023136"/>
    </source>
</evidence>
<evidence type="ECO:0000313" key="24">
    <source>
        <dbReference type="Proteomes" id="UP001172155"/>
    </source>
</evidence>
<dbReference type="Gene3D" id="3.40.50.12780">
    <property type="entry name" value="N-terminal domain of ligase-like"/>
    <property type="match status" value="1"/>
</dbReference>
<keyword evidence="7" id="KW-0436">Ligase</keyword>
<dbReference type="InterPro" id="IPR000873">
    <property type="entry name" value="AMP-dep_synth/lig_dom"/>
</dbReference>
<dbReference type="GO" id="GO:0044539">
    <property type="term" value="P:long-chain fatty acid import into cell"/>
    <property type="evidence" value="ECO:0007669"/>
    <property type="project" value="TreeGrafter"/>
</dbReference>
<dbReference type="Proteomes" id="UP001172155">
    <property type="component" value="Unassembled WGS sequence"/>
</dbReference>
<sequence length="633" mass="69315">MALPLLASATAATATAAYLSARLSLPDDLLFYKITGSTLVNMLRAHRAGRTNLYYLLEERALAPATAAAPFLLFEGRTLTYAETYARVLRWGEYLRARHNVQPGEVVALDLTNSDTFVLAWFALWSLGATPAFVNYFLTGRPLVHTLKTSGARLVLVDPRVAGSLTDEVRAEVGAGVNFVVVDEGVEREVDATEPKRQGDEGRRVDSYVGMAILIYTSGTTGMPKPAVMSWLKIYMASMMAAKGTGLAKGDVFYLSMPLYHSSASCIGVGSVIFTGAAAAIGRRFSTTSFWKEIRETGATIFMYVGETCRYLTVAPPELDPVTGENLDKKHKVRVALGNGLRPDVWDKFKSRFGIDTIFEFYAATEGPVGFWNRSRNDHSKGAIGRYGVASKLFVNGRTTVVAIDPATDAPWRDPKTGLCRRSATGEAGEMLGHLDPTNIADRFQGYYGNAEATSSKILRDVFRRGDAWFRTGDIMRWEGAAEGRLYFSDRIGDTFRWKSENVSTTEVSQVVGLHPAVHEANVYGVQLPHHDGRAGCAAVALGEPVSVELLAALARHALGGLPRYAVPVFVRVQSGVGLQTTGTNKQQKHVLRDQGVDPSKTEGDQMFWLREGTYAPWGEKEWRQMEAGEIQL</sequence>
<dbReference type="FunFam" id="3.30.300.30:FF:000002">
    <property type="entry name" value="Long-chain fatty acid transport protein 1"/>
    <property type="match status" value="1"/>
</dbReference>
<keyword evidence="10" id="KW-0547">Nucleotide-binding</keyword>
<evidence type="ECO:0000256" key="16">
    <source>
        <dbReference type="ARBA" id="ARBA00051585"/>
    </source>
</evidence>
<evidence type="ECO:0000256" key="17">
    <source>
        <dbReference type="ARBA" id="ARBA00060276"/>
    </source>
</evidence>
<dbReference type="InterPro" id="IPR045851">
    <property type="entry name" value="AMP-bd_C_sf"/>
</dbReference>
<keyword evidence="15" id="KW-0576">Peroxisome</keyword>
<evidence type="ECO:0000256" key="1">
    <source>
        <dbReference type="ARBA" id="ARBA00004502"/>
    </source>
</evidence>
<feature type="transmembrane region" description="Helical" evidence="20">
    <location>
        <begin position="118"/>
        <end position="138"/>
    </location>
</feature>
<evidence type="ECO:0000256" key="11">
    <source>
        <dbReference type="ARBA" id="ARBA00022840"/>
    </source>
</evidence>
<evidence type="ECO:0000256" key="18">
    <source>
        <dbReference type="ARBA" id="ARBA00068795"/>
    </source>
</evidence>
<evidence type="ECO:0000256" key="13">
    <source>
        <dbReference type="ARBA" id="ARBA00023055"/>
    </source>
</evidence>
<evidence type="ECO:0000256" key="9">
    <source>
        <dbReference type="ARBA" id="ARBA00022692"/>
    </source>
</evidence>
<dbReference type="InterPro" id="IPR025110">
    <property type="entry name" value="AMP-bd_C"/>
</dbReference>
<dbReference type="GO" id="GO:0005811">
    <property type="term" value="C:lipid droplet"/>
    <property type="evidence" value="ECO:0007669"/>
    <property type="project" value="UniProtKB-SubCell"/>
</dbReference>
<dbReference type="Gene3D" id="3.30.300.30">
    <property type="match status" value="1"/>
</dbReference>
<evidence type="ECO:0000256" key="3">
    <source>
        <dbReference type="ARBA" id="ARBA00004651"/>
    </source>
</evidence>
<dbReference type="FunFam" id="3.40.50.12780:FF:000019">
    <property type="entry name" value="Long-chain fatty acid transporter"/>
    <property type="match status" value="1"/>
</dbReference>
<dbReference type="PANTHER" id="PTHR43107:SF15">
    <property type="entry name" value="FATTY ACID TRANSPORT PROTEIN 3, ISOFORM A"/>
    <property type="match status" value="1"/>
</dbReference>
<keyword evidence="8" id="KW-0551">Lipid droplet</keyword>
<evidence type="ECO:0000256" key="6">
    <source>
        <dbReference type="ARBA" id="ARBA00022475"/>
    </source>
</evidence>
<gene>
    <name evidence="23" type="ORF">B0T18DRAFT_425391</name>
</gene>
<evidence type="ECO:0000259" key="22">
    <source>
        <dbReference type="Pfam" id="PF13193"/>
    </source>
</evidence>
<name>A0AA40FC91_9PEZI</name>
<keyword evidence="14 20" id="KW-0472">Membrane</keyword>
<dbReference type="SUPFAM" id="SSF56801">
    <property type="entry name" value="Acetyl-CoA synthetase-like"/>
    <property type="match status" value="1"/>
</dbReference>
<comment type="catalytic activity">
    <reaction evidence="16">
        <text>a very long-chain fatty acid + ATP + CoA = a very long-chain fatty acyl-CoA + AMP + diphosphate</text>
        <dbReference type="Rhea" id="RHEA:54536"/>
        <dbReference type="ChEBI" id="CHEBI:30616"/>
        <dbReference type="ChEBI" id="CHEBI:33019"/>
        <dbReference type="ChEBI" id="CHEBI:57287"/>
        <dbReference type="ChEBI" id="CHEBI:58950"/>
        <dbReference type="ChEBI" id="CHEBI:138261"/>
        <dbReference type="ChEBI" id="CHEBI:456215"/>
    </reaction>
</comment>
<keyword evidence="12 20" id="KW-1133">Transmembrane helix</keyword>
<evidence type="ECO:0000256" key="2">
    <source>
        <dbReference type="ARBA" id="ARBA00004585"/>
    </source>
</evidence>
<dbReference type="InterPro" id="IPR042099">
    <property type="entry name" value="ANL_N_sf"/>
</dbReference>
<comment type="similarity">
    <text evidence="4">Belongs to the ATP-dependent AMP-binding enzyme family.</text>
</comment>
<dbReference type="GO" id="GO:0005778">
    <property type="term" value="C:peroxisomal membrane"/>
    <property type="evidence" value="ECO:0007669"/>
    <property type="project" value="UniProtKB-SubCell"/>
</dbReference>
<proteinExistence type="inferred from homology"/>
<keyword evidence="13" id="KW-0445">Lipid transport</keyword>
<accession>A0AA40FC91</accession>
<dbReference type="Pfam" id="PF13193">
    <property type="entry name" value="AMP-binding_C"/>
    <property type="match status" value="1"/>
</dbReference>
<dbReference type="PANTHER" id="PTHR43107">
    <property type="entry name" value="LONG-CHAIN FATTY ACID TRANSPORT PROTEIN"/>
    <property type="match status" value="1"/>
</dbReference>
<dbReference type="InterPro" id="IPR020845">
    <property type="entry name" value="AMP-binding_CS"/>
</dbReference>
<evidence type="ECO:0000256" key="20">
    <source>
        <dbReference type="SAM" id="Phobius"/>
    </source>
</evidence>
<dbReference type="Pfam" id="PF00501">
    <property type="entry name" value="AMP-binding"/>
    <property type="match status" value="1"/>
</dbReference>
<evidence type="ECO:0000256" key="19">
    <source>
        <dbReference type="ARBA" id="ARBA00078285"/>
    </source>
</evidence>
<evidence type="ECO:0000256" key="7">
    <source>
        <dbReference type="ARBA" id="ARBA00022598"/>
    </source>
</evidence>
<keyword evidence="5" id="KW-0813">Transport</keyword>
<evidence type="ECO:0000256" key="5">
    <source>
        <dbReference type="ARBA" id="ARBA00022448"/>
    </source>
</evidence>
<evidence type="ECO:0000256" key="10">
    <source>
        <dbReference type="ARBA" id="ARBA00022741"/>
    </source>
</evidence>
<organism evidence="23 24">
    <name type="scientific">Schizothecium vesticola</name>
    <dbReference type="NCBI Taxonomy" id="314040"/>
    <lineage>
        <taxon>Eukaryota</taxon>
        <taxon>Fungi</taxon>
        <taxon>Dikarya</taxon>
        <taxon>Ascomycota</taxon>
        <taxon>Pezizomycotina</taxon>
        <taxon>Sordariomycetes</taxon>
        <taxon>Sordariomycetidae</taxon>
        <taxon>Sordariales</taxon>
        <taxon>Schizotheciaceae</taxon>
        <taxon>Schizothecium</taxon>
    </lineage>
</organism>
<feature type="domain" description="AMP-dependent synthetase/ligase" evidence="21">
    <location>
        <begin position="66"/>
        <end position="386"/>
    </location>
</feature>
<dbReference type="EMBL" id="JAUKUD010000001">
    <property type="protein sequence ID" value="KAK0755112.1"/>
    <property type="molecule type" value="Genomic_DNA"/>
</dbReference>
<feature type="domain" description="AMP-binding enzyme C-terminal" evidence="22">
    <location>
        <begin position="507"/>
        <end position="576"/>
    </location>
</feature>
<keyword evidence="24" id="KW-1185">Reference proteome</keyword>
<dbReference type="AlphaFoldDB" id="A0AA40FC91"/>
<dbReference type="GO" id="GO:0005524">
    <property type="term" value="F:ATP binding"/>
    <property type="evidence" value="ECO:0007669"/>
    <property type="project" value="UniProtKB-KW"/>
</dbReference>
<evidence type="ECO:0000256" key="4">
    <source>
        <dbReference type="ARBA" id="ARBA00006432"/>
    </source>
</evidence>
<evidence type="ECO:0000256" key="12">
    <source>
        <dbReference type="ARBA" id="ARBA00022989"/>
    </source>
</evidence>
<comment type="subcellular location">
    <subcellularLocation>
        <location evidence="3">Cell membrane</location>
        <topology evidence="3">Multi-pass membrane protein</topology>
    </subcellularLocation>
    <subcellularLocation>
        <location evidence="1">Lipid droplet</location>
    </subcellularLocation>
    <subcellularLocation>
        <location evidence="2">Peroxisome membrane</location>
        <topology evidence="2">Multi-pass membrane protein</topology>
    </subcellularLocation>
</comment>
<dbReference type="GO" id="GO:0005324">
    <property type="term" value="F:long-chain fatty acid transmembrane transporter activity"/>
    <property type="evidence" value="ECO:0007669"/>
    <property type="project" value="TreeGrafter"/>
</dbReference>
<evidence type="ECO:0000259" key="21">
    <source>
        <dbReference type="Pfam" id="PF00501"/>
    </source>
</evidence>
<evidence type="ECO:0000313" key="23">
    <source>
        <dbReference type="EMBL" id="KAK0755112.1"/>
    </source>
</evidence>
<protein>
    <recommendedName>
        <fullName evidence="18">Very long-chain fatty acid transport protein</fullName>
    </recommendedName>
    <alternativeName>
        <fullName evidence="19">Very-long-chain acyl-CoA synthetase</fullName>
    </alternativeName>
</protein>
<reference evidence="23" key="1">
    <citation type="submission" date="2023-06" db="EMBL/GenBank/DDBJ databases">
        <title>Genome-scale phylogeny and comparative genomics of the fungal order Sordariales.</title>
        <authorList>
            <consortium name="Lawrence Berkeley National Laboratory"/>
            <person name="Hensen N."/>
            <person name="Bonometti L."/>
            <person name="Westerberg I."/>
            <person name="Brannstrom I.O."/>
            <person name="Guillou S."/>
            <person name="Cros-Aarteil S."/>
            <person name="Calhoun S."/>
            <person name="Haridas S."/>
            <person name="Kuo A."/>
            <person name="Mondo S."/>
            <person name="Pangilinan J."/>
            <person name="Riley R."/>
            <person name="LaButti K."/>
            <person name="Andreopoulos B."/>
            <person name="Lipzen A."/>
            <person name="Chen C."/>
            <person name="Yanf M."/>
            <person name="Daum C."/>
            <person name="Ng V."/>
            <person name="Clum A."/>
            <person name="Steindorff A."/>
            <person name="Ohm R."/>
            <person name="Martin F."/>
            <person name="Silar P."/>
            <person name="Natvig D."/>
            <person name="Lalanne C."/>
            <person name="Gautier V."/>
            <person name="Ament-velasquez S.L."/>
            <person name="Kruys A."/>
            <person name="Hutchinson M.I."/>
            <person name="Powell A.J."/>
            <person name="Barry K."/>
            <person name="Miller A.N."/>
            <person name="Grigoriev I.V."/>
            <person name="Debuchy R."/>
            <person name="Gladieux P."/>
            <person name="Thoren M.H."/>
            <person name="Johannesson H."/>
        </authorList>
    </citation>
    <scope>NUCLEOTIDE SEQUENCE</scope>
    <source>
        <strain evidence="23">SMH3187-1</strain>
    </source>
</reference>
<dbReference type="GO" id="GO:0004467">
    <property type="term" value="F:long-chain fatty acid-CoA ligase activity"/>
    <property type="evidence" value="ECO:0007669"/>
    <property type="project" value="TreeGrafter"/>
</dbReference>
<keyword evidence="9 20" id="KW-0812">Transmembrane</keyword>
<evidence type="ECO:0000256" key="8">
    <source>
        <dbReference type="ARBA" id="ARBA00022677"/>
    </source>
</evidence>
<dbReference type="GO" id="GO:0009898">
    <property type="term" value="C:cytoplasmic side of plasma membrane"/>
    <property type="evidence" value="ECO:0007669"/>
    <property type="project" value="TreeGrafter"/>
</dbReference>
<comment type="caution">
    <text evidence="23">The sequence shown here is derived from an EMBL/GenBank/DDBJ whole genome shotgun (WGS) entry which is preliminary data.</text>
</comment>
<keyword evidence="11" id="KW-0067">ATP-binding</keyword>